<name>A0ABV4DQZ8_9LACO</name>
<dbReference type="RefSeq" id="WP_369942785.1">
    <property type="nucleotide sequence ID" value="NZ_JBCLUF010000032.1"/>
</dbReference>
<dbReference type="Pfam" id="PF06028">
    <property type="entry name" value="DUF915"/>
    <property type="match status" value="1"/>
</dbReference>
<reference evidence="2 3" key="1">
    <citation type="submission" date="2024-03" db="EMBL/GenBank/DDBJ databases">
        <title>Mouse gut bacterial collection (mGBC) of GemPharmatech.</title>
        <authorList>
            <person name="He Y."/>
            <person name="Dong L."/>
            <person name="Wu D."/>
            <person name="Gao X."/>
            <person name="Lin Z."/>
        </authorList>
    </citation>
    <scope>NUCLEOTIDE SEQUENCE [LARGE SCALE GENOMIC DNA]</scope>
    <source>
        <strain evidence="2 3">15-30</strain>
    </source>
</reference>
<dbReference type="InterPro" id="IPR010315">
    <property type="entry name" value="DUF915_hydro-like"/>
</dbReference>
<protein>
    <submittedName>
        <fullName evidence="2">Alpha/beta hydrolase</fullName>
    </submittedName>
</protein>
<accession>A0ABV4DQZ8</accession>
<evidence type="ECO:0000313" key="3">
    <source>
        <dbReference type="Proteomes" id="UP001565236"/>
    </source>
</evidence>
<keyword evidence="2" id="KW-0378">Hydrolase</keyword>
<sequence length="275" mass="30537">MQQKKFVWLACFFISLSLAFLGQSQVALANTQTMIPTLFIHGWGSSYHAEEKMAQAAKKAGVTKTIILADVDLNGNVTLKGKIPVKAKAPLVLVNFENNKNVNAKMEAGYLKSVLETLQQKYHFQKMNLVGHSMGNMAILDYLLENAQNKELPQLNKQVALAAFPNGLVKEMPSDVTVAKDGRPDQETSTFTELLPLRELYPKGASVLNIYGNLEDGSDSDGPVPVRSAQTLRYLVTPNAKSYEEHQITGKLGQHSKLHNNREVDRLLIKFLWGK</sequence>
<proteinExistence type="predicted"/>
<dbReference type="InterPro" id="IPR029058">
    <property type="entry name" value="AB_hydrolase_fold"/>
</dbReference>
<evidence type="ECO:0000256" key="1">
    <source>
        <dbReference type="SAM" id="SignalP"/>
    </source>
</evidence>
<dbReference type="Gene3D" id="3.40.50.1820">
    <property type="entry name" value="alpha/beta hydrolase"/>
    <property type="match status" value="1"/>
</dbReference>
<gene>
    <name evidence="2" type="ORF">AALT52_08325</name>
</gene>
<dbReference type="SUPFAM" id="SSF53474">
    <property type="entry name" value="alpha/beta-Hydrolases"/>
    <property type="match status" value="1"/>
</dbReference>
<evidence type="ECO:0000313" key="2">
    <source>
        <dbReference type="EMBL" id="MEY8662891.1"/>
    </source>
</evidence>
<dbReference type="GO" id="GO:0016787">
    <property type="term" value="F:hydrolase activity"/>
    <property type="evidence" value="ECO:0007669"/>
    <property type="project" value="UniProtKB-KW"/>
</dbReference>
<organism evidence="2 3">
    <name type="scientific">Ligilactobacillus faecis</name>
    <dbReference type="NCBI Taxonomy" id="762833"/>
    <lineage>
        <taxon>Bacteria</taxon>
        <taxon>Bacillati</taxon>
        <taxon>Bacillota</taxon>
        <taxon>Bacilli</taxon>
        <taxon>Lactobacillales</taxon>
        <taxon>Lactobacillaceae</taxon>
        <taxon>Ligilactobacillus</taxon>
    </lineage>
</organism>
<comment type="caution">
    <text evidence="2">The sequence shown here is derived from an EMBL/GenBank/DDBJ whole genome shotgun (WGS) entry which is preliminary data.</text>
</comment>
<feature type="signal peptide" evidence="1">
    <location>
        <begin position="1"/>
        <end position="29"/>
    </location>
</feature>
<keyword evidence="3" id="KW-1185">Reference proteome</keyword>
<keyword evidence="1" id="KW-0732">Signal</keyword>
<dbReference type="Proteomes" id="UP001565236">
    <property type="component" value="Unassembled WGS sequence"/>
</dbReference>
<dbReference type="EMBL" id="JBCLUF010000032">
    <property type="protein sequence ID" value="MEY8662891.1"/>
    <property type="molecule type" value="Genomic_DNA"/>
</dbReference>
<feature type="chain" id="PRO_5045060670" evidence="1">
    <location>
        <begin position="30"/>
        <end position="275"/>
    </location>
</feature>